<dbReference type="SUPFAM" id="SSF52980">
    <property type="entry name" value="Restriction endonuclease-like"/>
    <property type="match status" value="1"/>
</dbReference>
<name>A0A7R9GBV1_9CRUS</name>
<dbReference type="InterPro" id="IPR006434">
    <property type="entry name" value="Pyrimidine_nucleotidase_eu"/>
</dbReference>
<evidence type="ECO:0000313" key="21">
    <source>
        <dbReference type="Proteomes" id="UP000678499"/>
    </source>
</evidence>
<dbReference type="InterPro" id="IPR006166">
    <property type="entry name" value="ERCC4_domain"/>
</dbReference>
<protein>
    <recommendedName>
        <fullName evidence="17">DNA repair endonuclease XPF</fullName>
        <ecNumber evidence="5">3.1.3.5</ecNumber>
    </recommendedName>
</protein>
<dbReference type="Pfam" id="PF05822">
    <property type="entry name" value="UMPH-1"/>
    <property type="match status" value="3"/>
</dbReference>
<evidence type="ECO:0000256" key="12">
    <source>
        <dbReference type="ARBA" id="ARBA00022842"/>
    </source>
</evidence>
<feature type="domain" description="ERCC4" evidence="19">
    <location>
        <begin position="676"/>
        <end position="756"/>
    </location>
</feature>
<dbReference type="Gene3D" id="3.40.50.10130">
    <property type="match status" value="1"/>
</dbReference>
<proteinExistence type="inferred from homology"/>
<keyword evidence="9" id="KW-0255">Endonuclease</keyword>
<evidence type="ECO:0000256" key="5">
    <source>
        <dbReference type="ARBA" id="ARBA00012643"/>
    </source>
</evidence>
<dbReference type="InterPro" id="IPR036412">
    <property type="entry name" value="HAD-like_sf"/>
</dbReference>
<evidence type="ECO:0000256" key="6">
    <source>
        <dbReference type="ARBA" id="ARBA00022722"/>
    </source>
</evidence>
<dbReference type="FunFam" id="3.40.50.10130:FF:000002">
    <property type="entry name" value="DNA repair endonuclease XPF"/>
    <property type="match status" value="1"/>
</dbReference>
<keyword evidence="21" id="KW-1185">Reference proteome</keyword>
<dbReference type="GO" id="GO:0003677">
    <property type="term" value="F:DNA binding"/>
    <property type="evidence" value="ECO:0007669"/>
    <property type="project" value="UniProtKB-KW"/>
</dbReference>
<evidence type="ECO:0000256" key="3">
    <source>
        <dbReference type="ARBA" id="ARBA00008389"/>
    </source>
</evidence>
<keyword evidence="18" id="KW-1133">Transmembrane helix</keyword>
<evidence type="ECO:0000256" key="16">
    <source>
        <dbReference type="ARBA" id="ARBA00023242"/>
    </source>
</evidence>
<organism evidence="20">
    <name type="scientific">Notodromas monacha</name>
    <dbReference type="NCBI Taxonomy" id="399045"/>
    <lineage>
        <taxon>Eukaryota</taxon>
        <taxon>Metazoa</taxon>
        <taxon>Ecdysozoa</taxon>
        <taxon>Arthropoda</taxon>
        <taxon>Crustacea</taxon>
        <taxon>Oligostraca</taxon>
        <taxon>Ostracoda</taxon>
        <taxon>Podocopa</taxon>
        <taxon>Podocopida</taxon>
        <taxon>Cypridocopina</taxon>
        <taxon>Cypridoidea</taxon>
        <taxon>Cyprididae</taxon>
        <taxon>Notodromas</taxon>
    </lineage>
</organism>
<evidence type="ECO:0000256" key="1">
    <source>
        <dbReference type="ARBA" id="ARBA00000815"/>
    </source>
</evidence>
<keyword evidence="18" id="KW-0812">Transmembrane</keyword>
<dbReference type="Proteomes" id="UP000678499">
    <property type="component" value="Unassembled WGS sequence"/>
</dbReference>
<dbReference type="Pfam" id="PF02732">
    <property type="entry name" value="ERCC4"/>
    <property type="match status" value="1"/>
</dbReference>
<evidence type="ECO:0000256" key="11">
    <source>
        <dbReference type="ARBA" id="ARBA00022801"/>
    </source>
</evidence>
<dbReference type="NCBIfam" id="TIGR01544">
    <property type="entry name" value="HAD-SF-IE"/>
    <property type="match status" value="1"/>
</dbReference>
<dbReference type="OrthoDB" id="10014216at2759"/>
<comment type="similarity">
    <text evidence="3">Belongs to the pyrimidine 5'-nucleotidase family.</text>
</comment>
<dbReference type="GO" id="GO:0006281">
    <property type="term" value="P:DNA repair"/>
    <property type="evidence" value="ECO:0007669"/>
    <property type="project" value="UniProtKB-KW"/>
</dbReference>
<comment type="catalytic activity">
    <reaction evidence="1">
        <text>a ribonucleoside 5'-phosphate + H2O = a ribonucleoside + phosphate</text>
        <dbReference type="Rhea" id="RHEA:12484"/>
        <dbReference type="ChEBI" id="CHEBI:15377"/>
        <dbReference type="ChEBI" id="CHEBI:18254"/>
        <dbReference type="ChEBI" id="CHEBI:43474"/>
        <dbReference type="ChEBI" id="CHEBI:58043"/>
        <dbReference type="EC" id="3.1.3.5"/>
    </reaction>
</comment>
<dbReference type="PANTHER" id="PTHR13045">
    <property type="entry name" value="5'-NUCLEOTIDASE"/>
    <property type="match status" value="1"/>
</dbReference>
<keyword evidence="16" id="KW-0539">Nucleus</keyword>
<keyword evidence="6" id="KW-0540">Nuclease</keyword>
<dbReference type="GO" id="GO:0005737">
    <property type="term" value="C:cytoplasm"/>
    <property type="evidence" value="ECO:0007669"/>
    <property type="project" value="InterPro"/>
</dbReference>
<dbReference type="SFLD" id="SFLDS00003">
    <property type="entry name" value="Haloacid_Dehalogenase"/>
    <property type="match status" value="1"/>
</dbReference>
<feature type="transmembrane region" description="Helical" evidence="18">
    <location>
        <begin position="1257"/>
        <end position="1274"/>
    </location>
</feature>
<gene>
    <name evidence="20" type="ORF">NMOB1V02_LOCUS4521</name>
</gene>
<dbReference type="GO" id="GO:0005634">
    <property type="term" value="C:nucleus"/>
    <property type="evidence" value="ECO:0007669"/>
    <property type="project" value="UniProtKB-SubCell"/>
</dbReference>
<dbReference type="GO" id="GO:0008253">
    <property type="term" value="F:5'-nucleotidase activity"/>
    <property type="evidence" value="ECO:0007669"/>
    <property type="project" value="UniProtKB-EC"/>
</dbReference>
<dbReference type="PANTHER" id="PTHR13045:SF0">
    <property type="entry name" value="7-METHYLGUANOSINE PHOSPHATE-SPECIFIC 5'-NUCLEOTIDASE"/>
    <property type="match status" value="1"/>
</dbReference>
<keyword evidence="18" id="KW-0472">Membrane</keyword>
<evidence type="ECO:0000256" key="7">
    <source>
        <dbReference type="ARBA" id="ARBA00022723"/>
    </source>
</evidence>
<dbReference type="SMART" id="SM00891">
    <property type="entry name" value="ERCC4"/>
    <property type="match status" value="1"/>
</dbReference>
<evidence type="ECO:0000259" key="19">
    <source>
        <dbReference type="SMART" id="SM00891"/>
    </source>
</evidence>
<evidence type="ECO:0000256" key="15">
    <source>
        <dbReference type="ARBA" id="ARBA00023204"/>
    </source>
</evidence>
<evidence type="ECO:0000256" key="13">
    <source>
        <dbReference type="ARBA" id="ARBA00023080"/>
    </source>
</evidence>
<keyword evidence="8" id="KW-0547">Nucleotide-binding</keyword>
<dbReference type="EC" id="3.1.3.5" evidence="5"/>
<dbReference type="FunFam" id="1.10.150.340:FF:000001">
    <property type="entry name" value="Cytosolic 5-nucleotidase 3-like"/>
    <property type="match status" value="1"/>
</dbReference>
<keyword evidence="12" id="KW-0460">Magnesium</keyword>
<evidence type="ECO:0000256" key="4">
    <source>
        <dbReference type="ARBA" id="ARBA00010015"/>
    </source>
</evidence>
<dbReference type="SFLD" id="SFLDG01128">
    <property type="entry name" value="C1.4:_5'-Nucleotidase_Like"/>
    <property type="match status" value="1"/>
</dbReference>
<evidence type="ECO:0000256" key="8">
    <source>
        <dbReference type="ARBA" id="ARBA00022741"/>
    </source>
</evidence>
<comment type="similarity">
    <text evidence="4">Belongs to the XPF family.</text>
</comment>
<evidence type="ECO:0000256" key="2">
    <source>
        <dbReference type="ARBA" id="ARBA00004123"/>
    </source>
</evidence>
<dbReference type="EMBL" id="OA882745">
    <property type="protein sequence ID" value="CAD7276771.1"/>
    <property type="molecule type" value="Genomic_DNA"/>
</dbReference>
<keyword evidence="11" id="KW-0378">Hydrolase</keyword>
<comment type="subcellular location">
    <subcellularLocation>
        <location evidence="2">Nucleus</location>
    </subcellularLocation>
</comment>
<keyword evidence="10" id="KW-0227">DNA damage</keyword>
<evidence type="ECO:0000256" key="18">
    <source>
        <dbReference type="SAM" id="Phobius"/>
    </source>
</evidence>
<dbReference type="Gene3D" id="3.40.50.1000">
    <property type="entry name" value="HAD superfamily/HAD-like"/>
    <property type="match status" value="3"/>
</dbReference>
<dbReference type="SUPFAM" id="SSF56784">
    <property type="entry name" value="HAD-like"/>
    <property type="match status" value="3"/>
</dbReference>
<evidence type="ECO:0000313" key="20">
    <source>
        <dbReference type="EMBL" id="CAD7276771.1"/>
    </source>
</evidence>
<keyword evidence="14" id="KW-0238">DNA-binding</keyword>
<dbReference type="GO" id="GO:0009117">
    <property type="term" value="P:nucleotide metabolic process"/>
    <property type="evidence" value="ECO:0007669"/>
    <property type="project" value="UniProtKB-KW"/>
</dbReference>
<dbReference type="InterPro" id="IPR047520">
    <property type="entry name" value="XPF_nuclease"/>
</dbReference>
<reference evidence="20" key="1">
    <citation type="submission" date="2020-11" db="EMBL/GenBank/DDBJ databases">
        <authorList>
            <person name="Tran Van P."/>
        </authorList>
    </citation>
    <scope>NUCLEOTIDE SEQUENCE</scope>
</reference>
<dbReference type="CDD" id="cd20078">
    <property type="entry name" value="XPF_nuclease_XPF_euk"/>
    <property type="match status" value="1"/>
</dbReference>
<accession>A0A7R9GBV1</accession>
<keyword evidence="7" id="KW-0479">Metal-binding</keyword>
<dbReference type="InterPro" id="IPR023214">
    <property type="entry name" value="HAD_sf"/>
</dbReference>
<sequence>MTVAGDVGEEKDHAIAELQHLIPAFEASCIRMKNPSDVLEKVQSLLDGGIKELQVIADFDYTLSRFHFNGSKCLTCYGVVEHSDMFTEEYRQKLLTLKDKYYPIEICHEMPVEQKIPLMREWYSKGNGLLMEMGLQLEVISKIVKTANVHLRCGTREMFEKLAAKSVPLLVFSAGLGDVIEEIFKSQAPMSPNMHLIANRFNFNDEGKAIGLKGDLIHMFNKNETAVRNSEYFGDLSHRPNVILMGDSTGDSHMAEGVVGPKVVFKIGFLNDKYYLEGGVLFASPRILVVDLLMNRVPIHLISGFIVLKAHRVVESCQDAFILRLFRQKNKTGFVKAFSCSPLSFKSGFCQVSRVMRSLFVGKLFLWPRIHASVKACLEKDPAEVIEVHLQLTEPMAHIQASLLDLIDSMVKDIRRCNPMLELEELTTEDALTRDFGKMLKKLLDPIWHQLSQRTRQLIADLNTLRAILQDLAQSDCIAFERKISHLRTTEMAMKSSGWMLMDAAQTLFVEAKKRMVEISPKWTALAEILDEEKRLANPEPVGDDGEEPKISPPSGVILRVLIVAHDERACMQIKQVYKARNPERPLRVYLMVFAGTFEEQAYLTSIRKEKEAFKHLAQEKSTMVIPEDAEGRGEDHPDLARDPTKASDQAIANLVGPSSRKGGLLDNQPKPGEQMIIVDMREFRSELPSLIHRRGIDIYPVTIEVGDYILTPDICVERKSISDLIQSLVSGRLYNQAQAMTRTYARPMLLIEFDHNKPFTLNHGRYYFSSDAKSTDVTARLQLLTLHFPKLKIIWSPEICHELTVEEKIPHSIDWFMEGFYIFRDMGLDLGTIKYMVRSAKVDLRCGTHDMMELLNKNEVPLLVFSAGLGDVIEEILKFQDSLTPNVHIISNRFEFDESGKIVGLKGDVIHPFNKNETATVHSNYFEDLSHRPNVILMGDSTGDANMADGVIDPRFVLKIGFLNLNIEQRLKSFLDTFDVVLLDDQTMVLPNQVLGAAAEAHKNDRWHAFLTESDRFPKHLRQKFTELKSKYLPIEICHELTVEEKIPHSIDWFMEGFYIFRDMGLDLGTIKYMVRSAKVDLRCGTHDMMELLNKNEVPLLVFSAGLGDVIEEILKFQDSLTPNVHIISNRFEFDESGKIVGLKGDVIHPFNKNETATVHSNYFEDLSHRPNVILMGDSTGDANMADGVIDPRFVLKIGFLNLNIEQRLKSFLDTFDVVLLDDQTMVLPNQVLGAAAEAHKNDRWHASSKVMFSRTYVLAVLIVIIAVGVMSWKRERRLNFDVELPGISPQEAAAFVFSAENAKKLNPLIIKFKVIDETEGTDKYRAEYAEYLPVFGTNNGYASYILLGSHDAKNPDDGEFSISSNHTNCVVYDSFCTDSWSRMYFAPGDSGGTKFREEIGVMCPLLMNDFCLTQTLENRKEWIQKLTDLLATSAFNFR</sequence>
<dbReference type="Gene3D" id="1.10.150.340">
    <property type="entry name" value="Pyrimidine 5'-nucleotidase (UMPH-1), N-terminal domain"/>
    <property type="match status" value="2"/>
</dbReference>
<keyword evidence="13" id="KW-0546">Nucleotide metabolism</keyword>
<dbReference type="InterPro" id="IPR011335">
    <property type="entry name" value="Restrct_endonuc-II-like"/>
</dbReference>
<dbReference type="GO" id="GO:0004519">
    <property type="term" value="F:endonuclease activity"/>
    <property type="evidence" value="ECO:0007669"/>
    <property type="project" value="UniProtKB-KW"/>
</dbReference>
<evidence type="ECO:0000256" key="17">
    <source>
        <dbReference type="ARBA" id="ARBA00072370"/>
    </source>
</evidence>
<keyword evidence="15" id="KW-0234">DNA repair</keyword>
<dbReference type="GO" id="GO:0000166">
    <property type="term" value="F:nucleotide binding"/>
    <property type="evidence" value="ECO:0007669"/>
    <property type="project" value="UniProtKB-KW"/>
</dbReference>
<dbReference type="EMBL" id="CAJPEX010000708">
    <property type="protein sequence ID" value="CAG0916923.1"/>
    <property type="molecule type" value="Genomic_DNA"/>
</dbReference>
<evidence type="ECO:0000256" key="10">
    <source>
        <dbReference type="ARBA" id="ARBA00022763"/>
    </source>
</evidence>
<evidence type="ECO:0000256" key="14">
    <source>
        <dbReference type="ARBA" id="ARBA00023125"/>
    </source>
</evidence>
<dbReference type="GO" id="GO:0000287">
    <property type="term" value="F:magnesium ion binding"/>
    <property type="evidence" value="ECO:0007669"/>
    <property type="project" value="InterPro"/>
</dbReference>
<evidence type="ECO:0000256" key="9">
    <source>
        <dbReference type="ARBA" id="ARBA00022759"/>
    </source>
</evidence>